<protein>
    <submittedName>
        <fullName evidence="1">Uncharacterized protein</fullName>
    </submittedName>
</protein>
<name>A0A645IXW9_9ZZZZ</name>
<accession>A0A645IXW9</accession>
<reference evidence="1" key="1">
    <citation type="submission" date="2019-08" db="EMBL/GenBank/DDBJ databases">
        <authorList>
            <person name="Kucharzyk K."/>
            <person name="Murdoch R.W."/>
            <person name="Higgins S."/>
            <person name="Loffler F."/>
        </authorList>
    </citation>
    <scope>NUCLEOTIDE SEQUENCE</scope>
</reference>
<organism evidence="1">
    <name type="scientific">bioreactor metagenome</name>
    <dbReference type="NCBI Taxonomy" id="1076179"/>
    <lineage>
        <taxon>unclassified sequences</taxon>
        <taxon>metagenomes</taxon>
        <taxon>ecological metagenomes</taxon>
    </lineage>
</organism>
<proteinExistence type="predicted"/>
<evidence type="ECO:0000313" key="1">
    <source>
        <dbReference type="EMBL" id="MPN56258.1"/>
    </source>
</evidence>
<comment type="caution">
    <text evidence="1">The sequence shown here is derived from an EMBL/GenBank/DDBJ whole genome shotgun (WGS) entry which is preliminary data.</text>
</comment>
<sequence>MGYFAAKMFNGFAVLFFPGEDDFDGFFQGHINTDKKHGKEHYHNGVNMVYRHRKNAENKRLNGFNPVDCR</sequence>
<dbReference type="EMBL" id="VSSQ01126390">
    <property type="protein sequence ID" value="MPN56258.1"/>
    <property type="molecule type" value="Genomic_DNA"/>
</dbReference>
<dbReference type="AlphaFoldDB" id="A0A645IXW9"/>
<gene>
    <name evidence="1" type="ORF">SDC9_203944</name>
</gene>